<gene>
    <name evidence="3" type="primary">SYAP1</name>
    <name evidence="3" type="ORF">NPIL_396361</name>
</gene>
<feature type="region of interest" description="Disordered" evidence="1">
    <location>
        <begin position="264"/>
        <end position="285"/>
    </location>
</feature>
<dbReference type="PROSITE" id="PS50858">
    <property type="entry name" value="BSD"/>
    <property type="match status" value="1"/>
</dbReference>
<feature type="domain" description="BSD" evidence="2">
    <location>
        <begin position="174"/>
        <end position="226"/>
    </location>
</feature>
<dbReference type="InterPro" id="IPR005607">
    <property type="entry name" value="BSD_dom"/>
</dbReference>
<evidence type="ECO:0000259" key="2">
    <source>
        <dbReference type="PROSITE" id="PS50858"/>
    </source>
</evidence>
<reference evidence="3" key="1">
    <citation type="submission" date="2020-08" db="EMBL/GenBank/DDBJ databases">
        <title>Multicomponent nature underlies the extraordinary mechanical properties of spider dragline silk.</title>
        <authorList>
            <person name="Kono N."/>
            <person name="Nakamura H."/>
            <person name="Mori M."/>
            <person name="Yoshida Y."/>
            <person name="Ohtoshi R."/>
            <person name="Malay A.D."/>
            <person name="Moran D.A.P."/>
            <person name="Tomita M."/>
            <person name="Numata K."/>
            <person name="Arakawa K."/>
        </authorList>
    </citation>
    <scope>NUCLEOTIDE SEQUENCE</scope>
</reference>
<proteinExistence type="predicted"/>
<dbReference type="PANTHER" id="PTHR16019">
    <property type="entry name" value="SYNAPSE-ASSOCIATED PROTEIN"/>
    <property type="match status" value="1"/>
</dbReference>
<dbReference type="GO" id="GO:0005794">
    <property type="term" value="C:Golgi apparatus"/>
    <property type="evidence" value="ECO:0007669"/>
    <property type="project" value="TreeGrafter"/>
</dbReference>
<dbReference type="GO" id="GO:0048172">
    <property type="term" value="P:regulation of short-term neuronal synaptic plasticity"/>
    <property type="evidence" value="ECO:0007669"/>
    <property type="project" value="TreeGrafter"/>
</dbReference>
<dbReference type="AlphaFoldDB" id="A0A8X6JHZ6"/>
<dbReference type="Proteomes" id="UP000887013">
    <property type="component" value="Unassembled WGS sequence"/>
</dbReference>
<dbReference type="SMART" id="SM00751">
    <property type="entry name" value="BSD"/>
    <property type="match status" value="1"/>
</dbReference>
<dbReference type="Gene3D" id="1.10.3970.10">
    <property type="entry name" value="BSD domain"/>
    <property type="match status" value="1"/>
</dbReference>
<dbReference type="OrthoDB" id="47923at2759"/>
<dbReference type="GO" id="GO:0038203">
    <property type="term" value="P:TORC2 signaling"/>
    <property type="evidence" value="ECO:0007669"/>
    <property type="project" value="TreeGrafter"/>
</dbReference>
<name>A0A8X6JHZ6_NEPPI</name>
<feature type="compositionally biased region" description="Basic and acidic residues" evidence="1">
    <location>
        <begin position="273"/>
        <end position="284"/>
    </location>
</feature>
<organism evidence="3 4">
    <name type="scientific">Nephila pilipes</name>
    <name type="common">Giant wood spider</name>
    <name type="synonym">Nephila maculata</name>
    <dbReference type="NCBI Taxonomy" id="299642"/>
    <lineage>
        <taxon>Eukaryota</taxon>
        <taxon>Metazoa</taxon>
        <taxon>Ecdysozoa</taxon>
        <taxon>Arthropoda</taxon>
        <taxon>Chelicerata</taxon>
        <taxon>Arachnida</taxon>
        <taxon>Araneae</taxon>
        <taxon>Araneomorphae</taxon>
        <taxon>Entelegynae</taxon>
        <taxon>Araneoidea</taxon>
        <taxon>Nephilidae</taxon>
        <taxon>Nephila</taxon>
    </lineage>
</organism>
<accession>A0A8X6JHZ6</accession>
<protein>
    <submittedName>
        <fullName evidence="3">Synapse-associated protein 1</fullName>
    </submittedName>
</protein>
<comment type="caution">
    <text evidence="3">The sequence shown here is derived from an EMBL/GenBank/DDBJ whole genome shotgun (WGS) entry which is preliminary data.</text>
</comment>
<dbReference type="PANTHER" id="PTHR16019:SF6">
    <property type="entry name" value="SYNAPSE-ASSOCIATED PROTEIN 1"/>
    <property type="match status" value="1"/>
</dbReference>
<dbReference type="InterPro" id="IPR051494">
    <property type="entry name" value="BSD_domain-containing"/>
</dbReference>
<dbReference type="GO" id="GO:0005634">
    <property type="term" value="C:nucleus"/>
    <property type="evidence" value="ECO:0007669"/>
    <property type="project" value="TreeGrafter"/>
</dbReference>
<sequence length="340" mass="39859">MSVNKNLCCSEKEIVDKINQPEAHESTCIESLENLTLENSSYNYCIPKEFSYLSRGKEPKFKIVNDISFRNMRDFSMQAIDSAKTFGNFITNFAQKTTDSISNTAQNLKSTLAKSNFLDNIINKERIVNFWKEMEQPEDIVAPWIGSVDEEYTKELILSLSEDKKIFLRNPPEGVFEFNLDNFLPVAELLLREDPRLQKMRFKLVPKRVKEEIFWRNYFYRIKLIQQSSKFQPSKHKSGLAETKDNELSLEQRRINDESLEENVNLDDDGIDIENKPSAQHEDSNTLIAPQKEDSFEHISQEEIQELNLSFYLNDENEKIEDKDLEKELEQMLEESEEHD</sequence>
<dbReference type="EMBL" id="BMAW01042039">
    <property type="protein sequence ID" value="GFS32168.1"/>
    <property type="molecule type" value="Genomic_DNA"/>
</dbReference>
<evidence type="ECO:0000313" key="3">
    <source>
        <dbReference type="EMBL" id="GFS32168.1"/>
    </source>
</evidence>
<dbReference type="Pfam" id="PF03909">
    <property type="entry name" value="BSD"/>
    <property type="match status" value="1"/>
</dbReference>
<keyword evidence="4" id="KW-1185">Reference proteome</keyword>
<evidence type="ECO:0000256" key="1">
    <source>
        <dbReference type="SAM" id="MobiDB-lite"/>
    </source>
</evidence>
<evidence type="ECO:0000313" key="4">
    <source>
        <dbReference type="Proteomes" id="UP000887013"/>
    </source>
</evidence>
<dbReference type="InterPro" id="IPR035925">
    <property type="entry name" value="BSD_dom_sf"/>
</dbReference>
<dbReference type="SUPFAM" id="SSF140383">
    <property type="entry name" value="BSD domain-like"/>
    <property type="match status" value="1"/>
</dbReference>